<dbReference type="SUPFAM" id="SSF47240">
    <property type="entry name" value="Ferritin-like"/>
    <property type="match status" value="1"/>
</dbReference>
<dbReference type="InterPro" id="IPR023188">
    <property type="entry name" value="DPS_DNA-bd_CS"/>
</dbReference>
<dbReference type="Pfam" id="PF00210">
    <property type="entry name" value="Ferritin"/>
    <property type="match status" value="1"/>
</dbReference>
<comment type="similarity">
    <text evidence="1 2">Belongs to the Dps family.</text>
</comment>
<dbReference type="Proteomes" id="UP000198964">
    <property type="component" value="Unassembled WGS sequence"/>
</dbReference>
<dbReference type="InterPro" id="IPR008331">
    <property type="entry name" value="Ferritin_DPS_dom"/>
</dbReference>
<dbReference type="EMBL" id="FONW01000009">
    <property type="protein sequence ID" value="SFF55519.1"/>
    <property type="molecule type" value="Genomic_DNA"/>
</dbReference>
<sequence length="154" mass="17755">MKTQEQTQAANQVLVERMNAFLADLQVHYQNLRGFHWNVEGSLFFVLHAKFEEFYNEASETADEVAERILMLGGQPLHSFSQYLQVAEIPEVTDLRDGKEAVQTVIDQSEILLRKMNELLELAGDQNDEATTSLFSDQISSTEKRLWMLKTFLR</sequence>
<dbReference type="AlphaFoldDB" id="A0A1I2JMQ6"/>
<evidence type="ECO:0000259" key="3">
    <source>
        <dbReference type="Pfam" id="PF00210"/>
    </source>
</evidence>
<accession>A0A1I2JMQ6</accession>
<evidence type="ECO:0000313" key="5">
    <source>
        <dbReference type="Proteomes" id="UP000198964"/>
    </source>
</evidence>
<dbReference type="Gene3D" id="1.20.1260.10">
    <property type="match status" value="1"/>
</dbReference>
<dbReference type="GO" id="GO:0003677">
    <property type="term" value="F:DNA binding"/>
    <property type="evidence" value="ECO:0007669"/>
    <property type="project" value="UniProtKB-KW"/>
</dbReference>
<proteinExistence type="inferred from homology"/>
<keyword evidence="4" id="KW-0238">DNA-binding</keyword>
<organism evidence="4 5">
    <name type="scientific">Sunxiuqinia elliptica</name>
    <dbReference type="NCBI Taxonomy" id="655355"/>
    <lineage>
        <taxon>Bacteria</taxon>
        <taxon>Pseudomonadati</taxon>
        <taxon>Bacteroidota</taxon>
        <taxon>Bacteroidia</taxon>
        <taxon>Marinilabiliales</taxon>
        <taxon>Prolixibacteraceae</taxon>
        <taxon>Sunxiuqinia</taxon>
    </lineage>
</organism>
<evidence type="ECO:0000256" key="1">
    <source>
        <dbReference type="ARBA" id="ARBA00009497"/>
    </source>
</evidence>
<dbReference type="RefSeq" id="WP_093920742.1">
    <property type="nucleotide sequence ID" value="NZ_FONW01000009.1"/>
</dbReference>
<dbReference type="CDD" id="cd01043">
    <property type="entry name" value="DPS"/>
    <property type="match status" value="1"/>
</dbReference>
<dbReference type="InterPro" id="IPR009078">
    <property type="entry name" value="Ferritin-like_SF"/>
</dbReference>
<protein>
    <submittedName>
        <fullName evidence="4">Starvation-inducible DNA-binding protein</fullName>
    </submittedName>
</protein>
<keyword evidence="5" id="KW-1185">Reference proteome</keyword>
<dbReference type="GO" id="GO:0016722">
    <property type="term" value="F:oxidoreductase activity, acting on metal ions"/>
    <property type="evidence" value="ECO:0007669"/>
    <property type="project" value="InterPro"/>
</dbReference>
<name>A0A1I2JMQ6_9BACT</name>
<dbReference type="PROSITE" id="PS00818">
    <property type="entry name" value="DPS_1"/>
    <property type="match status" value="1"/>
</dbReference>
<dbReference type="PRINTS" id="PR01346">
    <property type="entry name" value="HELNAPAPROT"/>
</dbReference>
<feature type="domain" description="Ferritin/DPS" evidence="3">
    <location>
        <begin position="17"/>
        <end position="153"/>
    </location>
</feature>
<dbReference type="InterPro" id="IPR002177">
    <property type="entry name" value="DPS_DNA-bd"/>
</dbReference>
<dbReference type="PANTHER" id="PTHR42932">
    <property type="entry name" value="GENERAL STRESS PROTEIN 20U"/>
    <property type="match status" value="1"/>
</dbReference>
<dbReference type="STRING" id="655355.SAMN05216283_10949"/>
<dbReference type="PANTHER" id="PTHR42932:SF1">
    <property type="entry name" value="GENERAL STRESS PROTEIN 20U"/>
    <property type="match status" value="1"/>
</dbReference>
<dbReference type="GO" id="GO:0008199">
    <property type="term" value="F:ferric iron binding"/>
    <property type="evidence" value="ECO:0007669"/>
    <property type="project" value="InterPro"/>
</dbReference>
<dbReference type="PIRSF" id="PIRSF005900">
    <property type="entry name" value="Dps"/>
    <property type="match status" value="1"/>
</dbReference>
<gene>
    <name evidence="4" type="ORF">SAMN05216283_10949</name>
</gene>
<dbReference type="InterPro" id="IPR012347">
    <property type="entry name" value="Ferritin-like"/>
</dbReference>
<evidence type="ECO:0000256" key="2">
    <source>
        <dbReference type="RuleBase" id="RU003875"/>
    </source>
</evidence>
<reference evidence="4 5" key="1">
    <citation type="submission" date="2016-10" db="EMBL/GenBank/DDBJ databases">
        <authorList>
            <person name="de Groot N.N."/>
        </authorList>
    </citation>
    <scope>NUCLEOTIDE SEQUENCE [LARGE SCALE GENOMIC DNA]</scope>
    <source>
        <strain evidence="4 5">CGMCC 1.9156</strain>
    </source>
</reference>
<evidence type="ECO:0000313" key="4">
    <source>
        <dbReference type="EMBL" id="SFF55519.1"/>
    </source>
</evidence>